<accession>A0ABU5XGP4</accession>
<evidence type="ECO:0000259" key="6">
    <source>
        <dbReference type="Pfam" id="PF00171"/>
    </source>
</evidence>
<feature type="region of interest" description="Disordered" evidence="5">
    <location>
        <begin position="490"/>
        <end position="518"/>
    </location>
</feature>
<dbReference type="Gene3D" id="3.40.309.10">
    <property type="entry name" value="Aldehyde Dehydrogenase, Chain A, domain 2"/>
    <property type="match status" value="1"/>
</dbReference>
<evidence type="ECO:0000256" key="4">
    <source>
        <dbReference type="RuleBase" id="RU003345"/>
    </source>
</evidence>
<evidence type="ECO:0000256" key="1">
    <source>
        <dbReference type="ARBA" id="ARBA00009986"/>
    </source>
</evidence>
<evidence type="ECO:0000313" key="8">
    <source>
        <dbReference type="Proteomes" id="UP001299596"/>
    </source>
</evidence>
<keyword evidence="2 4" id="KW-0560">Oxidoreductase</keyword>
<organism evidence="7 8">
    <name type="scientific">[Mycobacterium] crassicus</name>
    <dbReference type="NCBI Taxonomy" id="2872309"/>
    <lineage>
        <taxon>Bacteria</taxon>
        <taxon>Bacillati</taxon>
        <taxon>Actinomycetota</taxon>
        <taxon>Actinomycetes</taxon>
        <taxon>Mycobacteriales</taxon>
        <taxon>Mycobacteriaceae</taxon>
        <taxon>Mycolicibacter</taxon>
    </lineage>
</organism>
<dbReference type="Gene3D" id="3.40.605.10">
    <property type="entry name" value="Aldehyde Dehydrogenase, Chain A, domain 1"/>
    <property type="match status" value="1"/>
</dbReference>
<comment type="caution">
    <text evidence="7">The sequence shown here is derived from an EMBL/GenBank/DDBJ whole genome shotgun (WGS) entry which is preliminary data.</text>
</comment>
<evidence type="ECO:0000256" key="2">
    <source>
        <dbReference type="ARBA" id="ARBA00023002"/>
    </source>
</evidence>
<comment type="similarity">
    <text evidence="1 4">Belongs to the aldehyde dehydrogenase family.</text>
</comment>
<name>A0ABU5XGP4_9MYCO</name>
<evidence type="ECO:0000256" key="5">
    <source>
        <dbReference type="SAM" id="MobiDB-lite"/>
    </source>
</evidence>
<dbReference type="EMBL" id="JAYJJR010000004">
    <property type="protein sequence ID" value="MEB3021134.1"/>
    <property type="molecule type" value="Genomic_DNA"/>
</dbReference>
<dbReference type="PANTHER" id="PTHR42804">
    <property type="entry name" value="ALDEHYDE DEHYDROGENASE"/>
    <property type="match status" value="1"/>
</dbReference>
<keyword evidence="8" id="KW-1185">Reference proteome</keyword>
<dbReference type="CDD" id="cd07089">
    <property type="entry name" value="ALDH_CddD-AldA-like"/>
    <property type="match status" value="1"/>
</dbReference>
<dbReference type="Pfam" id="PF00171">
    <property type="entry name" value="Aldedh"/>
    <property type="match status" value="1"/>
</dbReference>
<feature type="domain" description="Aldehyde dehydrogenase" evidence="6">
    <location>
        <begin position="23"/>
        <end position="487"/>
    </location>
</feature>
<proteinExistence type="inferred from homology"/>
<evidence type="ECO:0000256" key="3">
    <source>
        <dbReference type="PROSITE-ProRule" id="PRU10007"/>
    </source>
</evidence>
<gene>
    <name evidence="7" type="ORF">K6T79_08760</name>
</gene>
<dbReference type="PROSITE" id="PS00687">
    <property type="entry name" value="ALDEHYDE_DEHYDR_GLU"/>
    <property type="match status" value="1"/>
</dbReference>
<evidence type="ECO:0000313" key="7">
    <source>
        <dbReference type="EMBL" id="MEB3021134.1"/>
    </source>
</evidence>
<dbReference type="InterPro" id="IPR015590">
    <property type="entry name" value="Aldehyde_DH_dom"/>
</dbReference>
<dbReference type="RefSeq" id="WP_225406668.1">
    <property type="nucleotide sequence ID" value="NZ_JAYJJR010000004.1"/>
</dbReference>
<feature type="active site" evidence="3">
    <location>
        <position position="262"/>
    </location>
</feature>
<reference evidence="7 8" key="1">
    <citation type="submission" date="2023-12" db="EMBL/GenBank/DDBJ databases">
        <title>Description of new species of Mycobacterium terrae complex isolated from sewage at the Sao Paulo Zoological Park Foundation in Brazil.</title>
        <authorList>
            <person name="Romagnoli C.L."/>
            <person name="Conceicao E.C."/>
            <person name="Machado E."/>
            <person name="Barreto L.B.P.F."/>
            <person name="Sharma A."/>
            <person name="Silva N.M."/>
            <person name="Marques L.E."/>
            <person name="Juliana M.A."/>
            <person name="Lourenco M.C.S."/>
            <person name="Digiampietri L.A."/>
            <person name="Suffys P.N."/>
            <person name="Viana-Niero C."/>
        </authorList>
    </citation>
    <scope>NUCLEOTIDE SEQUENCE [LARGE SCALE GENOMIC DNA]</scope>
    <source>
        <strain evidence="7 8">MYC098</strain>
    </source>
</reference>
<protein>
    <submittedName>
        <fullName evidence="7">Aldehyde dehydrogenase family protein</fullName>
    </submittedName>
</protein>
<dbReference type="InterPro" id="IPR029510">
    <property type="entry name" value="Ald_DH_CS_GLU"/>
</dbReference>
<sequence>MPDLPRFESQMMIDGKLVGGRNGTFVNLNPATEEAIGEVADASTADMHRAIDAARRAFDDTDWSTNHAFRQRCLLQLQEALEAEREELREELILEAGCPRAITAGPQLDAPLSDGLRYPAQLIDDYPWETSLGDAFVSVTGVNTTRKVWREPVGVVGAIVPWNFPFEVAIHKIGQALATGNTVVLKPAPDTPFNATRLGRLIAENTDIPAGVANVVTSSDHLVGEELTLSPKVDLISFTGSTAVGQRIMEKGAATMKRLFLELGGKSATIVLEDADLALGCMMGIAPCMHAGQGCANPTRLLLPRSRYDEGVAMLQAMYAGIAPGDPQDASTLCGPVISAKQRNRIRGYIQKGIDEGARLLVGGPDAPDGLDRGYFVRPTLFVDVDNSMTIAQEEIFGPVLAVIPYTHEDDAVRIANDSPYGLAGNVMSASLDHALAVARRLRAGFIGLNGAAGYGADTPFGGYKASGVGRQNGTAGFDQYTEIKSVAYPAVSEPRRRRGEAGPPNQPGRLGESHAVV</sequence>
<dbReference type="Proteomes" id="UP001299596">
    <property type="component" value="Unassembled WGS sequence"/>
</dbReference>
<dbReference type="InterPro" id="IPR016163">
    <property type="entry name" value="Ald_DH_C"/>
</dbReference>
<dbReference type="InterPro" id="IPR016162">
    <property type="entry name" value="Ald_DH_N"/>
</dbReference>
<dbReference type="PANTHER" id="PTHR42804:SF1">
    <property type="entry name" value="ALDEHYDE DEHYDROGENASE-RELATED"/>
    <property type="match status" value="1"/>
</dbReference>
<dbReference type="SUPFAM" id="SSF53720">
    <property type="entry name" value="ALDH-like"/>
    <property type="match status" value="1"/>
</dbReference>
<dbReference type="InterPro" id="IPR016161">
    <property type="entry name" value="Ald_DH/histidinol_DH"/>
</dbReference>